<dbReference type="InterPro" id="IPR029046">
    <property type="entry name" value="LolA/LolB/LppX"/>
</dbReference>
<evidence type="ECO:0000256" key="1">
    <source>
        <dbReference type="SAM" id="MobiDB-lite"/>
    </source>
</evidence>
<feature type="compositionally biased region" description="Polar residues" evidence="1">
    <location>
        <begin position="124"/>
        <end position="133"/>
    </location>
</feature>
<feature type="region of interest" description="Disordered" evidence="1">
    <location>
        <begin position="83"/>
        <end position="103"/>
    </location>
</feature>
<reference evidence="2 3" key="1">
    <citation type="submission" date="2019-02" db="EMBL/GenBank/DDBJ databases">
        <title>Sequencing the genomes of 1000 actinobacteria strains.</title>
        <authorList>
            <person name="Klenk H.-P."/>
        </authorList>
    </citation>
    <scope>NUCLEOTIDE SEQUENCE [LARGE SCALE GENOMIC DNA]</scope>
    <source>
        <strain evidence="2 3">DSM 45779</strain>
    </source>
</reference>
<feature type="region of interest" description="Disordered" evidence="1">
    <location>
        <begin position="238"/>
        <end position="332"/>
    </location>
</feature>
<dbReference type="InterPro" id="IPR052944">
    <property type="entry name" value="Sporulation_related"/>
</dbReference>
<dbReference type="PANTHER" id="PTHR37507">
    <property type="entry name" value="SPORULATION PROTEIN YDCC"/>
    <property type="match status" value="1"/>
</dbReference>
<feature type="region of interest" description="Disordered" evidence="1">
    <location>
        <begin position="124"/>
        <end position="151"/>
    </location>
</feature>
<keyword evidence="2" id="KW-0449">Lipoprotein</keyword>
<protein>
    <submittedName>
        <fullName evidence="2">Outer membrane lipoprotein-sorting protein</fullName>
    </submittedName>
</protein>
<dbReference type="PANTHER" id="PTHR37507:SF2">
    <property type="entry name" value="SPORULATION PROTEIN YDCC"/>
    <property type="match status" value="1"/>
</dbReference>
<dbReference type="PROSITE" id="PS51318">
    <property type="entry name" value="TAT"/>
    <property type="match status" value="1"/>
</dbReference>
<keyword evidence="3" id="KW-1185">Reference proteome</keyword>
<accession>A0A4Q7UZ15</accession>
<name>A0A4Q7UZ15_PSEST</name>
<dbReference type="InterPro" id="IPR006311">
    <property type="entry name" value="TAT_signal"/>
</dbReference>
<evidence type="ECO:0000313" key="3">
    <source>
        <dbReference type="Proteomes" id="UP000291591"/>
    </source>
</evidence>
<sequence length="366" mass="36702">MGNRSTARRRWTAGGIGAALAAAVGIGLVVAPGGASAAPELPPVSPEELVSSVLTAKPGPFDGTVALDNRLGLPALPGVPQAANGTSTARIWSGDDGKGRVSLPTAQGEKTYVADGTTLWSYDSENRTVTKTPASKGEKPGPPEGATTDPAAAAAQAIGELRTTSTVSVDGTAEIAGRPAYQLVLDPKPTERTLLREVRIAVDAEKRVPLQLSVLANGSPEPAFQVGFTDVTFGPQDASLFAFTPPPGSTVQDQPARPEGAKPGAGAPRSGEKQAAGSPRIVGDGWDTVVVAQTPKGEPGTAKPDEQAGPDGAGAPDLSQLGTPVSGAWGSGRQIGTAVGTAIITDDGRIAAGAVPAQVLTEALAK</sequence>
<gene>
    <name evidence="2" type="ORF">EV383_3132</name>
</gene>
<dbReference type="OrthoDB" id="4822274at2"/>
<comment type="caution">
    <text evidence="2">The sequence shown here is derived from an EMBL/GenBank/DDBJ whole genome shotgun (WGS) entry which is preliminary data.</text>
</comment>
<dbReference type="EMBL" id="SHKL01000001">
    <property type="protein sequence ID" value="RZT86241.1"/>
    <property type="molecule type" value="Genomic_DNA"/>
</dbReference>
<dbReference type="RefSeq" id="WP_130290572.1">
    <property type="nucleotide sequence ID" value="NZ_SHKL01000001.1"/>
</dbReference>
<dbReference type="SUPFAM" id="SSF89392">
    <property type="entry name" value="Prokaryotic lipoproteins and lipoprotein localization factors"/>
    <property type="match status" value="1"/>
</dbReference>
<evidence type="ECO:0000313" key="2">
    <source>
        <dbReference type="EMBL" id="RZT86241.1"/>
    </source>
</evidence>
<organism evidence="2 3">
    <name type="scientific">Pseudonocardia sediminis</name>
    <dbReference type="NCBI Taxonomy" id="1397368"/>
    <lineage>
        <taxon>Bacteria</taxon>
        <taxon>Bacillati</taxon>
        <taxon>Actinomycetota</taxon>
        <taxon>Actinomycetes</taxon>
        <taxon>Pseudonocardiales</taxon>
        <taxon>Pseudonocardiaceae</taxon>
        <taxon>Pseudonocardia</taxon>
    </lineage>
</organism>
<proteinExistence type="predicted"/>
<dbReference type="Gene3D" id="2.50.20.10">
    <property type="entry name" value="Lipoprotein localisation LolA/LolB/LppX"/>
    <property type="match status" value="1"/>
</dbReference>
<dbReference type="AlphaFoldDB" id="A0A4Q7UZ15"/>
<dbReference type="Proteomes" id="UP000291591">
    <property type="component" value="Unassembled WGS sequence"/>
</dbReference>